<sequence>MSLQNILNNLDKVKRIKHNEYKALCPVHEEKTPSLTISDLGNKIVCHCFGCGATGVDVVSALGMNIEELFNEKRTMNETYKSTQQDQEHALNANFLNEVSALTKKLTDDCPVVKYLHRRGIRIIPYNTIRFLPEYKQDGVYHPCLIARLDDKDGNRVSYKIIHLTHDGQKASVPVVKKTLPCEREMRGSAVKLFPHNGTLAVCEGIETALAHYQDTKIATWSLDNAGNLSQFDCPKDVKHLIIIPDMDSSFVGQAAAYALAKRAKSLVGKEGYKLESVTVNLLMRFQADIEVLSDNGVNKFDYLDYYIQDK</sequence>
<protein>
    <submittedName>
        <fullName evidence="8">TOPRIM domain containing protein</fullName>
    </submittedName>
</protein>
<gene>
    <name evidence="8" type="ORF">UFOVP136_65</name>
</gene>
<evidence type="ECO:0000313" key="8">
    <source>
        <dbReference type="EMBL" id="CAB4132177.1"/>
    </source>
</evidence>
<keyword evidence="1" id="KW-0240">DNA-directed RNA polymerase</keyword>
<dbReference type="GO" id="GO:0008270">
    <property type="term" value="F:zinc ion binding"/>
    <property type="evidence" value="ECO:0007669"/>
    <property type="project" value="InterPro"/>
</dbReference>
<evidence type="ECO:0000256" key="1">
    <source>
        <dbReference type="ARBA" id="ARBA00022478"/>
    </source>
</evidence>
<dbReference type="InterPro" id="IPR002694">
    <property type="entry name" value="Znf_CHC2"/>
</dbReference>
<dbReference type="Pfam" id="PF13362">
    <property type="entry name" value="Toprim_3"/>
    <property type="match status" value="1"/>
</dbReference>
<dbReference type="GO" id="GO:0006269">
    <property type="term" value="P:DNA replication, synthesis of primer"/>
    <property type="evidence" value="ECO:0007669"/>
    <property type="project" value="UniProtKB-KW"/>
</dbReference>
<dbReference type="SMART" id="SM00400">
    <property type="entry name" value="ZnF_CHCC"/>
    <property type="match status" value="1"/>
</dbReference>
<evidence type="ECO:0000256" key="6">
    <source>
        <dbReference type="ARBA" id="ARBA00023163"/>
    </source>
</evidence>
<dbReference type="Gene3D" id="3.90.580.10">
    <property type="entry name" value="Zinc finger, CHC2-type domain"/>
    <property type="match status" value="1"/>
</dbReference>
<dbReference type="GO" id="GO:0003899">
    <property type="term" value="F:DNA-directed RNA polymerase activity"/>
    <property type="evidence" value="ECO:0007669"/>
    <property type="project" value="InterPro"/>
</dbReference>
<reference evidence="8" key="1">
    <citation type="submission" date="2020-04" db="EMBL/GenBank/DDBJ databases">
        <authorList>
            <person name="Chiriac C."/>
            <person name="Salcher M."/>
            <person name="Ghai R."/>
            <person name="Kavagutti S V."/>
        </authorList>
    </citation>
    <scope>NUCLEOTIDE SEQUENCE</scope>
</reference>
<dbReference type="InterPro" id="IPR055570">
    <property type="entry name" value="DUF7146"/>
</dbReference>
<dbReference type="GO" id="GO:0000428">
    <property type="term" value="C:DNA-directed RNA polymerase complex"/>
    <property type="evidence" value="ECO:0007669"/>
    <property type="project" value="UniProtKB-KW"/>
</dbReference>
<evidence type="ECO:0000256" key="4">
    <source>
        <dbReference type="ARBA" id="ARBA00022695"/>
    </source>
</evidence>
<dbReference type="Pfam" id="PF23639">
    <property type="entry name" value="DUF7146"/>
    <property type="match status" value="1"/>
</dbReference>
<proteinExistence type="predicted"/>
<dbReference type="InterPro" id="IPR006171">
    <property type="entry name" value="TOPRIM_dom"/>
</dbReference>
<evidence type="ECO:0000259" key="7">
    <source>
        <dbReference type="SMART" id="SM00400"/>
    </source>
</evidence>
<keyword evidence="2" id="KW-0639">Primosome</keyword>
<evidence type="ECO:0000256" key="5">
    <source>
        <dbReference type="ARBA" id="ARBA00022705"/>
    </source>
</evidence>
<keyword evidence="6" id="KW-0804">Transcription</keyword>
<dbReference type="EMBL" id="LR796257">
    <property type="protein sequence ID" value="CAB4132177.1"/>
    <property type="molecule type" value="Genomic_DNA"/>
</dbReference>
<keyword evidence="3" id="KW-0808">Transferase</keyword>
<dbReference type="SUPFAM" id="SSF57783">
    <property type="entry name" value="Zinc beta-ribbon"/>
    <property type="match status" value="1"/>
</dbReference>
<dbReference type="GO" id="GO:0003677">
    <property type="term" value="F:DNA binding"/>
    <property type="evidence" value="ECO:0007669"/>
    <property type="project" value="InterPro"/>
</dbReference>
<evidence type="ECO:0000256" key="2">
    <source>
        <dbReference type="ARBA" id="ARBA00022515"/>
    </source>
</evidence>
<name>A0A6J5LGG4_9CAUD</name>
<accession>A0A6J5LGG4</accession>
<evidence type="ECO:0000256" key="3">
    <source>
        <dbReference type="ARBA" id="ARBA00022679"/>
    </source>
</evidence>
<feature type="domain" description="Zinc finger CHC2-type" evidence="7">
    <location>
        <begin position="21"/>
        <end position="63"/>
    </location>
</feature>
<dbReference type="Pfam" id="PF01807">
    <property type="entry name" value="Zn_ribbon_DnaG"/>
    <property type="match status" value="1"/>
</dbReference>
<organism evidence="8">
    <name type="scientific">uncultured Caudovirales phage</name>
    <dbReference type="NCBI Taxonomy" id="2100421"/>
    <lineage>
        <taxon>Viruses</taxon>
        <taxon>Duplodnaviria</taxon>
        <taxon>Heunggongvirae</taxon>
        <taxon>Uroviricota</taxon>
        <taxon>Caudoviricetes</taxon>
        <taxon>Peduoviridae</taxon>
        <taxon>Maltschvirus</taxon>
        <taxon>Maltschvirus maltsch</taxon>
    </lineage>
</organism>
<keyword evidence="4" id="KW-0548">Nucleotidyltransferase</keyword>
<dbReference type="InterPro" id="IPR036977">
    <property type="entry name" value="DNA_primase_Znf_CHC2"/>
</dbReference>
<keyword evidence="5" id="KW-0235">DNA replication</keyword>